<sequence>MATSAVVGALACQVDSYLRNFETSVVRCRQIAISTLSKPGKKAALPTTPPDVVQERYYEVELKDTILFPEGGGQPSDHGVIATLDEEFPVLAIRRELLTALHRVSKPIEPNTPVKLEVNWKRRFDHMQQHSGQHLISAILDQMQVPTLAWNLGEKISYIELPRKLTDEEVLDVEERCNDVIRQGLDIWVEVPDKDLVNKDKLPDDYDAQRGVLRVVHIGGLDANPCCGTHLKNTREMGSIALLHQLPIRGSNSRLHFLIGERVRAYARESNNLTRTLNSRLSCQTDEIEAKISRLESQLRDSLKREKLWMADVVKSDSARVKEDLKAEKKAYVYRGDVVGLDYYNSLVAEIGPLEPNSGVAILACGAGKNGGALLVIGDGADKVASKIREEGIIKGLKGGGKGAKWQGKVTQWEKGEVESLKSFFDRLEA</sequence>
<keyword evidence="1" id="KW-0436">Ligase</keyword>
<proteinExistence type="predicted"/>
<reference evidence="2" key="1">
    <citation type="journal article" date="2024" name="Front. Bioeng. Biotechnol.">
        <title>Genome-scale model development and genomic sequencing of the oleaginous clade Lipomyces.</title>
        <authorList>
            <person name="Czajka J.J."/>
            <person name="Han Y."/>
            <person name="Kim J."/>
            <person name="Mondo S.J."/>
            <person name="Hofstad B.A."/>
            <person name="Robles A."/>
            <person name="Haridas S."/>
            <person name="Riley R."/>
            <person name="LaButti K."/>
            <person name="Pangilinan J."/>
            <person name="Andreopoulos W."/>
            <person name="Lipzen A."/>
            <person name="Yan J."/>
            <person name="Wang M."/>
            <person name="Ng V."/>
            <person name="Grigoriev I.V."/>
            <person name="Spatafora J.W."/>
            <person name="Magnuson J.K."/>
            <person name="Baker S.E."/>
            <person name="Pomraning K.R."/>
        </authorList>
    </citation>
    <scope>NUCLEOTIDE SEQUENCE [LARGE SCALE GENOMIC DNA]</scope>
    <source>
        <strain evidence="2">CBS 7786</strain>
    </source>
</reference>
<evidence type="ECO:0000313" key="2">
    <source>
        <dbReference type="Proteomes" id="UP001433508"/>
    </source>
</evidence>
<evidence type="ECO:0000313" key="1">
    <source>
        <dbReference type="EMBL" id="KAK9239654.1"/>
    </source>
</evidence>
<comment type="caution">
    <text evidence="1">The sequence shown here is derived from an EMBL/GenBank/DDBJ whole genome shotgun (WGS) entry which is preliminary data.</text>
</comment>
<accession>A0ACC3T886</accession>
<keyword evidence="1" id="KW-0030">Aminoacyl-tRNA synthetase</keyword>
<gene>
    <name evidence="1" type="ORF">V1525DRAFT_436824</name>
</gene>
<protein>
    <submittedName>
        <fullName evidence="1">Threonyl/alanyl tRNA synthetase</fullName>
    </submittedName>
</protein>
<keyword evidence="2" id="KW-1185">Reference proteome</keyword>
<dbReference type="Proteomes" id="UP001433508">
    <property type="component" value="Unassembled WGS sequence"/>
</dbReference>
<dbReference type="EMBL" id="MU971344">
    <property type="protein sequence ID" value="KAK9239654.1"/>
    <property type="molecule type" value="Genomic_DNA"/>
</dbReference>
<organism evidence="1 2">
    <name type="scientific">Lipomyces kononenkoae</name>
    <name type="common">Yeast</name>
    <dbReference type="NCBI Taxonomy" id="34357"/>
    <lineage>
        <taxon>Eukaryota</taxon>
        <taxon>Fungi</taxon>
        <taxon>Dikarya</taxon>
        <taxon>Ascomycota</taxon>
        <taxon>Saccharomycotina</taxon>
        <taxon>Lipomycetes</taxon>
        <taxon>Lipomycetales</taxon>
        <taxon>Lipomycetaceae</taxon>
        <taxon>Lipomyces</taxon>
    </lineage>
</organism>
<name>A0ACC3T886_LIPKO</name>